<feature type="region of interest" description="Disordered" evidence="1">
    <location>
        <begin position="23"/>
        <end position="44"/>
    </location>
</feature>
<feature type="signal peptide" evidence="2">
    <location>
        <begin position="1"/>
        <end position="22"/>
    </location>
</feature>
<evidence type="ECO:0000313" key="5">
    <source>
        <dbReference type="Proteomes" id="UP000705983"/>
    </source>
</evidence>
<dbReference type="SUPFAM" id="SSF53850">
    <property type="entry name" value="Periplasmic binding protein-like II"/>
    <property type="match status" value="1"/>
</dbReference>
<dbReference type="PROSITE" id="PS51257">
    <property type="entry name" value="PROKAR_LIPOPROTEIN"/>
    <property type="match status" value="1"/>
</dbReference>
<evidence type="ECO:0000259" key="3">
    <source>
        <dbReference type="Pfam" id="PF00496"/>
    </source>
</evidence>
<proteinExistence type="predicted"/>
<dbReference type="EMBL" id="JAFFJS010000004">
    <property type="protein sequence ID" value="MBM9433515.1"/>
    <property type="molecule type" value="Genomic_DNA"/>
</dbReference>
<evidence type="ECO:0000256" key="2">
    <source>
        <dbReference type="SAM" id="SignalP"/>
    </source>
</evidence>
<accession>A0ABS2TFT6</accession>
<keyword evidence="2" id="KW-0732">Signal</keyword>
<dbReference type="Proteomes" id="UP000705983">
    <property type="component" value="Unassembled WGS sequence"/>
</dbReference>
<dbReference type="RefSeq" id="WP_182170963.1">
    <property type="nucleotide sequence ID" value="NZ_CP059676.1"/>
</dbReference>
<feature type="compositionally biased region" description="Low complexity" evidence="1">
    <location>
        <begin position="34"/>
        <end position="44"/>
    </location>
</feature>
<dbReference type="Gene3D" id="3.40.190.10">
    <property type="entry name" value="Periplasmic binding protein-like II"/>
    <property type="match status" value="1"/>
</dbReference>
<feature type="chain" id="PRO_5046819514" evidence="2">
    <location>
        <begin position="23"/>
        <end position="525"/>
    </location>
</feature>
<feature type="domain" description="Solute-binding protein family 5" evidence="3">
    <location>
        <begin position="91"/>
        <end position="437"/>
    </location>
</feature>
<dbReference type="PANTHER" id="PTHR30290">
    <property type="entry name" value="PERIPLASMIC BINDING COMPONENT OF ABC TRANSPORTER"/>
    <property type="match status" value="1"/>
</dbReference>
<organism evidence="4 5">
    <name type="scientific">Flaviflexus equikiangi</name>
    <dbReference type="NCBI Taxonomy" id="2758573"/>
    <lineage>
        <taxon>Bacteria</taxon>
        <taxon>Bacillati</taxon>
        <taxon>Actinomycetota</taxon>
        <taxon>Actinomycetes</taxon>
        <taxon>Actinomycetales</taxon>
        <taxon>Actinomycetaceae</taxon>
        <taxon>Flaviflexus</taxon>
    </lineage>
</organism>
<dbReference type="CDD" id="cd00995">
    <property type="entry name" value="PBP2_NikA_DppA_OppA_like"/>
    <property type="match status" value="1"/>
</dbReference>
<evidence type="ECO:0000313" key="4">
    <source>
        <dbReference type="EMBL" id="MBM9433515.1"/>
    </source>
</evidence>
<evidence type="ECO:0000256" key="1">
    <source>
        <dbReference type="SAM" id="MobiDB-lite"/>
    </source>
</evidence>
<dbReference type="Pfam" id="PF00496">
    <property type="entry name" value="SBP_bac_5"/>
    <property type="match status" value="1"/>
</dbReference>
<keyword evidence="5" id="KW-1185">Reference proteome</keyword>
<name>A0ABS2TFT6_9ACTO</name>
<comment type="caution">
    <text evidence="4">The sequence shown here is derived from an EMBL/GenBank/DDBJ whole genome shotgun (WGS) entry which is preliminary data.</text>
</comment>
<dbReference type="InterPro" id="IPR039424">
    <property type="entry name" value="SBP_5"/>
</dbReference>
<gene>
    <name evidence="4" type="ORF">JVW63_07385</name>
</gene>
<dbReference type="PIRSF" id="PIRSF002741">
    <property type="entry name" value="MppA"/>
    <property type="match status" value="1"/>
</dbReference>
<dbReference type="InterPro" id="IPR000914">
    <property type="entry name" value="SBP_5_dom"/>
</dbReference>
<sequence length="525" mass="56872">MKRTRGKRLVALTAALALGLTACGGGGSDDPTDDATTGAESTAGTGEITVGVAYETTNYHPSNTTSALAMGTNWHVVEGLYEFHMEDYTVYSALAAEDEPVQISDTVYEVSLREDAKFSDGTEITSEDVVTSFDRAMAEGNIYVSMLDFIDSVEAKDDTTVTINLTQPFSLLKERLAVVKIVPASATDDELTAKPIGSGPWAYESISDTEITAVPNEYYNGDYPAGAETLRWSIIKDDTARTTAAQDGTIQVMENVPAENVSLLEGAGLTVESKQGFSLPFLLFNTAKAPFDNPLVRQAFHYAIDTEKLVANAMSGEAVASSAFLPETHPNYNEAEVQFDYDPEKAKELLAEAGAENLSITLLTTDHPWIEGLSPQIRTDLEAVGITVSVQAEASASLYSNNLDVDDPTFDVALAPGDPSVFGQDPALLMNWWYGDNIWTQKRSFWQESDPEAFGELQAIISEAVTLDGDEQQEKWNEAQDLLSREVPIYPLFHRTMITAYNGDELANVTPIATTGLSLIGVTTK</sequence>
<dbReference type="InterPro" id="IPR030678">
    <property type="entry name" value="Peptide/Ni-bd"/>
</dbReference>
<reference evidence="5" key="1">
    <citation type="submission" date="2021-02" db="EMBL/GenBank/DDBJ databases">
        <title>Leucobacter sp. CX169.</title>
        <authorList>
            <person name="Cheng Y."/>
        </authorList>
    </citation>
    <scope>NUCLEOTIDE SEQUENCE [LARGE SCALE GENOMIC DNA]</scope>
    <source>
        <strain evidence="5">JY899</strain>
    </source>
</reference>
<dbReference type="Gene3D" id="3.10.105.10">
    <property type="entry name" value="Dipeptide-binding Protein, Domain 3"/>
    <property type="match status" value="1"/>
</dbReference>
<protein>
    <submittedName>
        <fullName evidence="4">ABC transporter substrate-binding protein</fullName>
    </submittedName>
</protein>